<dbReference type="RefSeq" id="WP_128214343.1">
    <property type="nucleotide sequence ID" value="NZ_CP025746.1"/>
</dbReference>
<dbReference type="KEGG" id="cmah:C1I91_19335"/>
<protein>
    <submittedName>
        <fullName evidence="1">Uncharacterized protein</fullName>
    </submittedName>
</protein>
<proteinExistence type="predicted"/>
<organism evidence="1 2">
    <name type="scientific">Clostridium manihotivorum</name>
    <dbReference type="NCBI Taxonomy" id="2320868"/>
    <lineage>
        <taxon>Bacteria</taxon>
        <taxon>Bacillati</taxon>
        <taxon>Bacillota</taxon>
        <taxon>Clostridia</taxon>
        <taxon>Eubacteriales</taxon>
        <taxon>Clostridiaceae</taxon>
        <taxon>Clostridium</taxon>
    </lineage>
</organism>
<name>A0A3R5UAH2_9CLOT</name>
<evidence type="ECO:0000313" key="1">
    <source>
        <dbReference type="EMBL" id="QAA33616.1"/>
    </source>
</evidence>
<dbReference type="AlphaFoldDB" id="A0A3R5UAH2"/>
<dbReference type="Proteomes" id="UP000286268">
    <property type="component" value="Chromosome"/>
</dbReference>
<keyword evidence="2" id="KW-1185">Reference proteome</keyword>
<gene>
    <name evidence="1" type="ORF">C1I91_19335</name>
</gene>
<dbReference type="EMBL" id="CP025746">
    <property type="protein sequence ID" value="QAA33616.1"/>
    <property type="molecule type" value="Genomic_DNA"/>
</dbReference>
<evidence type="ECO:0000313" key="2">
    <source>
        <dbReference type="Proteomes" id="UP000286268"/>
    </source>
</evidence>
<accession>A0A3R5UAH2</accession>
<dbReference type="OrthoDB" id="9905970at2"/>
<reference evidence="1 2" key="1">
    <citation type="submission" date="2018-01" db="EMBL/GenBank/DDBJ databases">
        <title>Genome Sequencing and Assembly of Anaerobacter polyendosporus strain CT4.</title>
        <authorList>
            <person name="Tachaapaikoon C."/>
            <person name="Sutheeworapong S."/>
            <person name="Jenjaroenpun P."/>
            <person name="Wongsurawat T."/>
            <person name="Nookeaw I."/>
            <person name="Cheawchanlertfa P."/>
            <person name="Kosugi A."/>
            <person name="Cheevadhanarak S."/>
            <person name="Ratanakhanokchai K."/>
        </authorList>
    </citation>
    <scope>NUCLEOTIDE SEQUENCE [LARGE SCALE GENOMIC DNA]</scope>
    <source>
        <strain evidence="1 2">CT4</strain>
    </source>
</reference>
<sequence>MSKKSSYKRKMDEYKNASNNIRRYEPQIQTSLDIIKNTIRGFEVVYSQSGSFYGDVADNFEHKSQEVNDRLNSIVNRCSDYYRNIEDNERKSNRLYDHYRELYREACRHKDDD</sequence>